<proteinExistence type="inferred from homology"/>
<protein>
    <recommendedName>
        <fullName evidence="10">tRNA dimethylallyltransferase</fullName>
        <ecNumber evidence="10">2.5.1.75</ecNumber>
    </recommendedName>
    <alternativeName>
        <fullName evidence="10">Dimethylallyl diphosphate:tRNA dimethylallyltransferase</fullName>
        <shortName evidence="10">DMAPP:tRNA dimethylallyltransferase</shortName>
        <shortName evidence="10">DMATase</shortName>
    </alternativeName>
    <alternativeName>
        <fullName evidence="10">Isopentenyl-diphosphate:tRNA isopentenyltransferase</fullName>
        <shortName evidence="10">IPP transferase</shortName>
        <shortName evidence="10">IPPT</shortName>
        <shortName evidence="10">IPTase</shortName>
    </alternativeName>
</protein>
<evidence type="ECO:0000256" key="12">
    <source>
        <dbReference type="RuleBase" id="RU003784"/>
    </source>
</evidence>
<dbReference type="InterPro" id="IPR039657">
    <property type="entry name" value="Dimethylallyltransferase"/>
</dbReference>
<dbReference type="InterPro" id="IPR027417">
    <property type="entry name" value="P-loop_NTPase"/>
</dbReference>
<feature type="region of interest" description="Interaction with substrate tRNA" evidence="10">
    <location>
        <begin position="41"/>
        <end position="44"/>
    </location>
</feature>
<evidence type="ECO:0000256" key="13">
    <source>
        <dbReference type="RuleBase" id="RU003785"/>
    </source>
</evidence>
<evidence type="ECO:0000256" key="10">
    <source>
        <dbReference type="HAMAP-Rule" id="MF_00185"/>
    </source>
</evidence>
<evidence type="ECO:0000256" key="9">
    <source>
        <dbReference type="ARBA" id="ARBA00049563"/>
    </source>
</evidence>
<comment type="cofactor">
    <cofactor evidence="1 10">
        <name>Mg(2+)</name>
        <dbReference type="ChEBI" id="CHEBI:18420"/>
    </cofactor>
</comment>
<keyword evidence="7 10" id="KW-0067">ATP-binding</keyword>
<comment type="caution">
    <text evidence="10">Lacks conserved residue(s) required for the propagation of feature annotation.</text>
</comment>
<dbReference type="GO" id="GO:0005524">
    <property type="term" value="F:ATP binding"/>
    <property type="evidence" value="ECO:0007669"/>
    <property type="project" value="UniProtKB-UniRule"/>
</dbReference>
<evidence type="ECO:0000256" key="1">
    <source>
        <dbReference type="ARBA" id="ARBA00001946"/>
    </source>
</evidence>
<dbReference type="InterPro" id="IPR018022">
    <property type="entry name" value="IPT"/>
</dbReference>
<comment type="similarity">
    <text evidence="3 10 13">Belongs to the IPP transferase family.</text>
</comment>
<feature type="site" description="Interaction with substrate tRNA" evidence="10">
    <location>
        <position position="107"/>
    </location>
</feature>
<dbReference type="EMBL" id="QFFZ01000006">
    <property type="protein sequence ID" value="TEB12539.1"/>
    <property type="molecule type" value="Genomic_DNA"/>
</dbReference>
<keyword evidence="5 10" id="KW-0819">tRNA processing</keyword>
<dbReference type="Proteomes" id="UP000297597">
    <property type="component" value="Unassembled WGS sequence"/>
</dbReference>
<dbReference type="HAMAP" id="MF_00185">
    <property type="entry name" value="IPP_trans"/>
    <property type="match status" value="1"/>
</dbReference>
<comment type="function">
    <text evidence="2 10 12">Catalyzes the transfer of a dimethylallyl group onto the adenine at position 37 in tRNAs that read codons beginning with uridine, leading to the formation of N6-(dimethylallyl)adenosine (i(6)A).</text>
</comment>
<evidence type="ECO:0000256" key="8">
    <source>
        <dbReference type="ARBA" id="ARBA00022842"/>
    </source>
</evidence>
<dbReference type="Gene3D" id="1.10.20.140">
    <property type="match status" value="1"/>
</dbReference>
<dbReference type="AlphaFoldDB" id="A0A4Y7RUX7"/>
<dbReference type="Gene3D" id="3.40.50.300">
    <property type="entry name" value="P-loop containing nucleotide triphosphate hydrolases"/>
    <property type="match status" value="1"/>
</dbReference>
<feature type="binding site" evidence="10">
    <location>
        <begin position="18"/>
        <end position="23"/>
    </location>
    <ligand>
        <name>substrate</name>
    </ligand>
</feature>
<sequence>MKGTMQENLPLVVITGPTATGKSDIGVKAAAIVGGEIISADSMLVYRGMDIGTAKPSAEQMGGITHHLIDIVEPDEEYNVSLFQQQARSIIKDIISRNKIPFMVGGTGLYIRSVIDDYDFSDTGGDESYRKALQNVVVERGPESLYKQLSEIDPLTAKKLHPRDVRRIIRALEVHKHTGRPISSYHTLDRPGQPLYNLLMFGLTMEREALYKRIEQRVDLMLAAGLVEEVARLLRMGFSTELSSMRGLGYKEIAAYLTGAMSLDQAVDVLKRNTRRFAKRQLTWFRRDNRIRWLSVDQPGSQEFIVQEITRTVAGVSKGL</sequence>
<evidence type="ECO:0000256" key="6">
    <source>
        <dbReference type="ARBA" id="ARBA00022741"/>
    </source>
</evidence>
<keyword evidence="15" id="KW-1185">Reference proteome</keyword>
<dbReference type="PANTHER" id="PTHR11088">
    <property type="entry name" value="TRNA DIMETHYLALLYLTRANSFERASE"/>
    <property type="match status" value="1"/>
</dbReference>
<keyword evidence="8 10" id="KW-0460">Magnesium</keyword>
<dbReference type="NCBIfam" id="TIGR00174">
    <property type="entry name" value="miaA"/>
    <property type="match status" value="1"/>
</dbReference>
<dbReference type="Pfam" id="PF01715">
    <property type="entry name" value="IPPT"/>
    <property type="match status" value="1"/>
</dbReference>
<dbReference type="SUPFAM" id="SSF52540">
    <property type="entry name" value="P-loop containing nucleoside triphosphate hydrolases"/>
    <property type="match status" value="1"/>
</dbReference>
<evidence type="ECO:0000256" key="4">
    <source>
        <dbReference type="ARBA" id="ARBA00022679"/>
    </source>
</evidence>
<evidence type="ECO:0000256" key="3">
    <source>
        <dbReference type="ARBA" id="ARBA00005842"/>
    </source>
</evidence>
<organism evidence="14 15">
    <name type="scientific">Pelotomaculum propionicicum</name>
    <dbReference type="NCBI Taxonomy" id="258475"/>
    <lineage>
        <taxon>Bacteria</taxon>
        <taxon>Bacillati</taxon>
        <taxon>Bacillota</taxon>
        <taxon>Clostridia</taxon>
        <taxon>Eubacteriales</taxon>
        <taxon>Desulfotomaculaceae</taxon>
        <taxon>Pelotomaculum</taxon>
    </lineage>
</organism>
<evidence type="ECO:0000313" key="14">
    <source>
        <dbReference type="EMBL" id="TEB12539.1"/>
    </source>
</evidence>
<feature type="site" description="Interaction with substrate tRNA" evidence="10">
    <location>
        <position position="130"/>
    </location>
</feature>
<comment type="subunit">
    <text evidence="10">Monomer.</text>
</comment>
<dbReference type="FunFam" id="1.10.20.140:FF:000001">
    <property type="entry name" value="tRNA dimethylallyltransferase"/>
    <property type="match status" value="1"/>
</dbReference>
<keyword evidence="4 10" id="KW-0808">Transferase</keyword>
<evidence type="ECO:0000256" key="7">
    <source>
        <dbReference type="ARBA" id="ARBA00022840"/>
    </source>
</evidence>
<reference evidence="14 15" key="1">
    <citation type="journal article" date="2018" name="Environ. Microbiol.">
        <title>Novel energy conservation strategies and behaviour of Pelotomaculum schinkii driving syntrophic propionate catabolism.</title>
        <authorList>
            <person name="Hidalgo-Ahumada C.A.P."/>
            <person name="Nobu M.K."/>
            <person name="Narihiro T."/>
            <person name="Tamaki H."/>
            <person name="Liu W.T."/>
            <person name="Kamagata Y."/>
            <person name="Stams A.J.M."/>
            <person name="Imachi H."/>
            <person name="Sousa D.Z."/>
        </authorList>
    </citation>
    <scope>NUCLEOTIDE SEQUENCE [LARGE SCALE GENOMIC DNA]</scope>
    <source>
        <strain evidence="14 15">MGP</strain>
    </source>
</reference>
<comment type="caution">
    <text evidence="14">The sequence shown here is derived from an EMBL/GenBank/DDBJ whole genome shotgun (WGS) entry which is preliminary data.</text>
</comment>
<dbReference type="GO" id="GO:0052381">
    <property type="term" value="F:tRNA dimethylallyltransferase activity"/>
    <property type="evidence" value="ECO:0007669"/>
    <property type="project" value="UniProtKB-UniRule"/>
</dbReference>
<evidence type="ECO:0000256" key="2">
    <source>
        <dbReference type="ARBA" id="ARBA00003213"/>
    </source>
</evidence>
<evidence type="ECO:0000256" key="11">
    <source>
        <dbReference type="RuleBase" id="RU003783"/>
    </source>
</evidence>
<feature type="binding site" evidence="10">
    <location>
        <begin position="16"/>
        <end position="23"/>
    </location>
    <ligand>
        <name>ATP</name>
        <dbReference type="ChEBI" id="CHEBI:30616"/>
    </ligand>
</feature>
<dbReference type="EC" id="2.5.1.75" evidence="10"/>
<dbReference type="GO" id="GO:0006400">
    <property type="term" value="P:tRNA modification"/>
    <property type="evidence" value="ECO:0007669"/>
    <property type="project" value="TreeGrafter"/>
</dbReference>
<evidence type="ECO:0000256" key="5">
    <source>
        <dbReference type="ARBA" id="ARBA00022694"/>
    </source>
</evidence>
<evidence type="ECO:0000313" key="15">
    <source>
        <dbReference type="Proteomes" id="UP000297597"/>
    </source>
</evidence>
<name>A0A4Y7RUX7_9FIRM</name>
<comment type="catalytic activity">
    <reaction evidence="9 10 11">
        <text>adenosine(37) in tRNA + dimethylallyl diphosphate = N(6)-dimethylallyladenosine(37) in tRNA + diphosphate</text>
        <dbReference type="Rhea" id="RHEA:26482"/>
        <dbReference type="Rhea" id="RHEA-COMP:10162"/>
        <dbReference type="Rhea" id="RHEA-COMP:10375"/>
        <dbReference type="ChEBI" id="CHEBI:33019"/>
        <dbReference type="ChEBI" id="CHEBI:57623"/>
        <dbReference type="ChEBI" id="CHEBI:74411"/>
        <dbReference type="ChEBI" id="CHEBI:74415"/>
        <dbReference type="EC" id="2.5.1.75"/>
    </reaction>
</comment>
<gene>
    <name evidence="10 14" type="primary">miaA</name>
    <name evidence="14" type="ORF">Pmgp_00870</name>
</gene>
<keyword evidence="6 10" id="KW-0547">Nucleotide-binding</keyword>
<dbReference type="PANTHER" id="PTHR11088:SF60">
    <property type="entry name" value="TRNA DIMETHYLALLYLTRANSFERASE"/>
    <property type="match status" value="1"/>
</dbReference>
<dbReference type="RefSeq" id="WP_345789123.1">
    <property type="nucleotide sequence ID" value="NZ_QFFZ01000006.1"/>
</dbReference>
<accession>A0A4Y7RUX7</accession>